<feature type="domain" description="EF-hand" evidence="15">
    <location>
        <begin position="575"/>
        <end position="610"/>
    </location>
</feature>
<evidence type="ECO:0000256" key="5">
    <source>
        <dbReference type="ARBA" id="ARBA00023098"/>
    </source>
</evidence>
<dbReference type="GO" id="GO:0000139">
    <property type="term" value="C:Golgi membrane"/>
    <property type="evidence" value="ECO:0007669"/>
    <property type="project" value="UniProtKB-SubCell"/>
</dbReference>
<comment type="pathway">
    <text evidence="1">Lipid metabolism.</text>
</comment>
<feature type="active site" description="Schiff-base intermediate with substrate; via pyruvic acid; for decarboxylase activity" evidence="12">
    <location>
        <position position="1130"/>
    </location>
</feature>
<comment type="subcellular location">
    <subcellularLocation>
        <location evidence="12">Golgi apparatus membrane</location>
        <topology evidence="12">Peripheral membrane protein</topology>
        <orientation evidence="12">Cytoplasmic side</orientation>
    </subcellularLocation>
    <subcellularLocation>
        <location evidence="12">Endosome membrane</location>
        <topology evidence="12">Peripheral membrane protein</topology>
        <orientation evidence="12">Cytoplasmic side</orientation>
    </subcellularLocation>
</comment>
<dbReference type="InterPro" id="IPR018247">
    <property type="entry name" value="EF_Hand_1_Ca_BS"/>
</dbReference>
<dbReference type="GO" id="GO:0006646">
    <property type="term" value="P:phosphatidylethanolamine biosynthetic process"/>
    <property type="evidence" value="ECO:0007669"/>
    <property type="project" value="UniProtKB-UniRule"/>
</dbReference>
<dbReference type="Gene3D" id="1.10.238.10">
    <property type="entry name" value="EF-hand"/>
    <property type="match status" value="1"/>
</dbReference>
<feature type="active site" description="Charge relay system; for autoendoproteolytic cleavage activity" evidence="12">
    <location>
        <position position="1130"/>
    </location>
</feature>
<evidence type="ECO:0000256" key="10">
    <source>
        <dbReference type="ARBA" id="ARBA00023264"/>
    </source>
</evidence>
<evidence type="ECO:0000256" key="8">
    <source>
        <dbReference type="ARBA" id="ARBA00023209"/>
    </source>
</evidence>
<keyword evidence="6 12" id="KW-0472">Membrane</keyword>
<keyword evidence="7 12" id="KW-0865">Zymogen</keyword>
<keyword evidence="8 12" id="KW-0594">Phospholipid biosynthesis</keyword>
<feature type="chain" id="PRO_5023477622" description="Phosphatidylserine decarboxylase 2 beta chain" evidence="12">
    <location>
        <begin position="1"/>
        <end position="1129"/>
    </location>
</feature>
<evidence type="ECO:0000259" key="14">
    <source>
        <dbReference type="PROSITE" id="PS50004"/>
    </source>
</evidence>
<feature type="site" description="Cleavage (non-hydrolytic); by autocatalysis" evidence="12">
    <location>
        <begin position="1129"/>
        <end position="1130"/>
    </location>
</feature>
<keyword evidence="17" id="KW-1185">Reference proteome</keyword>
<dbReference type="InterPro" id="IPR000008">
    <property type="entry name" value="C2_dom"/>
</dbReference>
<feature type="active site" description="Charge relay system; for autoendoproteolytic cleavage activity" evidence="12">
    <location>
        <position position="985"/>
    </location>
</feature>
<keyword evidence="9 12" id="KW-0456">Lyase</keyword>
<dbReference type="GO" id="GO:0010008">
    <property type="term" value="C:endosome membrane"/>
    <property type="evidence" value="ECO:0007669"/>
    <property type="project" value="UniProtKB-SubCell"/>
</dbReference>
<dbReference type="InterPro" id="IPR035892">
    <property type="entry name" value="C2_domain_sf"/>
</dbReference>
<feature type="domain" description="C2" evidence="14">
    <location>
        <begin position="408"/>
        <end position="527"/>
    </location>
</feature>
<feature type="domain" description="C2" evidence="14">
    <location>
        <begin position="24"/>
        <end position="147"/>
    </location>
</feature>
<dbReference type="PANTHER" id="PTHR10067:SF17">
    <property type="entry name" value="PHOSPHATIDYLSERINE DECARBOXYLASE PROENZYME 2"/>
    <property type="match status" value="1"/>
</dbReference>
<dbReference type="PROSITE" id="PS00018">
    <property type="entry name" value="EF_HAND_1"/>
    <property type="match status" value="1"/>
</dbReference>
<dbReference type="UniPathway" id="UPA00558">
    <property type="reaction ID" value="UER00616"/>
</dbReference>
<feature type="compositionally biased region" description="Polar residues" evidence="13">
    <location>
        <begin position="732"/>
        <end position="748"/>
    </location>
</feature>
<keyword evidence="12" id="KW-0333">Golgi apparatus</keyword>
<proteinExistence type="inferred from homology"/>
<keyword evidence="5 12" id="KW-0443">Lipid metabolism</keyword>
<evidence type="ECO:0000313" key="17">
    <source>
        <dbReference type="Proteomes" id="UP000256964"/>
    </source>
</evidence>
<dbReference type="NCBIfam" id="TIGR00163">
    <property type="entry name" value="PS_decarb"/>
    <property type="match status" value="1"/>
</dbReference>
<feature type="region of interest" description="Disordered" evidence="13">
    <location>
        <begin position="685"/>
        <end position="788"/>
    </location>
</feature>
<feature type="compositionally biased region" description="Low complexity" evidence="13">
    <location>
        <begin position="276"/>
        <end position="299"/>
    </location>
</feature>
<feature type="compositionally biased region" description="Polar residues" evidence="13">
    <location>
        <begin position="318"/>
        <end position="353"/>
    </location>
</feature>
<keyword evidence="3 12" id="KW-0210">Decarboxylase</keyword>
<keyword evidence="12" id="KW-0967">Endosome</keyword>
<dbReference type="InterPro" id="IPR002048">
    <property type="entry name" value="EF_hand_dom"/>
</dbReference>
<dbReference type="PROSITE" id="PS50222">
    <property type="entry name" value="EF_HAND_2"/>
    <property type="match status" value="1"/>
</dbReference>
<dbReference type="Gene3D" id="2.60.40.150">
    <property type="entry name" value="C2 domain"/>
    <property type="match status" value="2"/>
</dbReference>
<dbReference type="SUPFAM" id="SSF49562">
    <property type="entry name" value="C2 domain (Calcium/lipid-binding domain, CaLB)"/>
    <property type="match status" value="2"/>
</dbReference>
<comment type="function">
    <text evidence="12">Catalyzes the formation of phosphatidylethanolamine (PtdEtn) from phosphatidylserine (PtdSer). Plays a central role in phospholipid metabolism and in the interorganelle trafficking of phosphatidylserine.</text>
</comment>
<comment type="similarity">
    <text evidence="12">Belongs to the phosphatidylserine decarboxylase family. PSD-B subfamily. Eukaryotic type II sub-subfamily.</text>
</comment>
<dbReference type="Proteomes" id="UP000256964">
    <property type="component" value="Unassembled WGS sequence"/>
</dbReference>
<comment type="cofactor">
    <cofactor evidence="12">
        <name>pyruvate</name>
        <dbReference type="ChEBI" id="CHEBI:15361"/>
    </cofactor>
    <text evidence="12">Binds 1 pyruvoyl group covalently per subunit.</text>
</comment>
<protein>
    <recommendedName>
        <fullName evidence="12">Phosphatidylserine decarboxylase proenzyme 2</fullName>
        <ecNumber evidence="12">4.1.1.65</ecNumber>
    </recommendedName>
    <component>
        <recommendedName>
            <fullName evidence="12">Phosphatidylserine decarboxylase 2 beta chain</fullName>
        </recommendedName>
    </component>
    <component>
        <recommendedName>
            <fullName evidence="12">Phosphatidylserine decarboxylase 2 alpha chain</fullName>
        </recommendedName>
    </component>
</protein>
<evidence type="ECO:0000256" key="4">
    <source>
        <dbReference type="ARBA" id="ARBA00022837"/>
    </source>
</evidence>
<comment type="catalytic activity">
    <reaction evidence="12">
        <text>a 1,2-diacyl-sn-glycero-3-phospho-L-serine + H(+) = a 1,2-diacyl-sn-glycero-3-phosphoethanolamine + CO2</text>
        <dbReference type="Rhea" id="RHEA:20828"/>
        <dbReference type="ChEBI" id="CHEBI:15378"/>
        <dbReference type="ChEBI" id="CHEBI:16526"/>
        <dbReference type="ChEBI" id="CHEBI:57262"/>
        <dbReference type="ChEBI" id="CHEBI:64612"/>
        <dbReference type="EC" id="4.1.1.65"/>
    </reaction>
</comment>
<evidence type="ECO:0000259" key="15">
    <source>
        <dbReference type="PROSITE" id="PS50222"/>
    </source>
</evidence>
<dbReference type="Pfam" id="PF00168">
    <property type="entry name" value="C2"/>
    <property type="match status" value="2"/>
</dbReference>
<evidence type="ECO:0000256" key="12">
    <source>
        <dbReference type="HAMAP-Rule" id="MF_03209"/>
    </source>
</evidence>
<name>A0A371CTF0_9APHY</name>
<keyword evidence="2 12" id="KW-0444">Lipid biosynthesis</keyword>
<dbReference type="OrthoDB" id="67700at2759"/>
<evidence type="ECO:0000256" key="1">
    <source>
        <dbReference type="ARBA" id="ARBA00005189"/>
    </source>
</evidence>
<gene>
    <name evidence="12" type="primary">PSD2</name>
    <name evidence="16" type="ORF">OH76DRAFT_1410096</name>
</gene>
<evidence type="ECO:0000256" key="7">
    <source>
        <dbReference type="ARBA" id="ARBA00023145"/>
    </source>
</evidence>
<keyword evidence="11 12" id="KW-0670">Pyruvate</keyword>
<dbReference type="InterPro" id="IPR033179">
    <property type="entry name" value="PSD_type2_pro"/>
</dbReference>
<dbReference type="GO" id="GO:0016540">
    <property type="term" value="P:protein autoprocessing"/>
    <property type="evidence" value="ECO:0007669"/>
    <property type="project" value="UniProtKB-UniRule"/>
</dbReference>
<feature type="modified residue" description="Pyruvic acid (Ser); by autocatalysis" evidence="12">
    <location>
        <position position="1130"/>
    </location>
</feature>
<dbReference type="PROSITE" id="PS50004">
    <property type="entry name" value="C2"/>
    <property type="match status" value="2"/>
</dbReference>
<feature type="region of interest" description="Disordered" evidence="13">
    <location>
        <begin position="203"/>
        <end position="402"/>
    </location>
</feature>
<dbReference type="InterPro" id="IPR011992">
    <property type="entry name" value="EF-hand-dom_pair"/>
</dbReference>
<feature type="chain" id="PRO_5023477621" description="Phosphatidylserine decarboxylase 2 alpha chain" evidence="12">
    <location>
        <begin position="1130"/>
        <end position="1178"/>
    </location>
</feature>
<dbReference type="HAMAP" id="MF_00663">
    <property type="entry name" value="PS_decarb_PSD_B_type2"/>
    <property type="match status" value="1"/>
</dbReference>
<dbReference type="GO" id="GO:0005795">
    <property type="term" value="C:Golgi stack"/>
    <property type="evidence" value="ECO:0007669"/>
    <property type="project" value="UniProtKB-UniRule"/>
</dbReference>
<dbReference type="InterPro" id="IPR003817">
    <property type="entry name" value="PS_Dcarbxylase"/>
</dbReference>
<evidence type="ECO:0000256" key="6">
    <source>
        <dbReference type="ARBA" id="ARBA00023136"/>
    </source>
</evidence>
<sequence length="1178" mass="129632">MAPAPKQKALKIGRALKRLPARVSGGRGNGGAFAPLPGEQPIVMLRVQVLSCTNLLAKDRNGSSDPFVVVSLLGTKHQTPVSKRTVNPTYSPKDATFDFPIYLSLADKLGVLELVVWDKDVLKKDYLGEAWIPLEDWFRDGNAFAFDDLNNKMISKPVISTRNSTPATGNVQVKLGFVSSPNTAALMDFEEIYSELVKRTRRSLVSAPPTEGVGTIRSNQSGPQYEDDGLSSDEADTNSEDEDEESPAAARLSNLYIPPSRSGRGYTAEPGQMEQPSSPRTPTTETPATPTPAGVVRTPQAMKPLSPGFRIPAMFPRRQSTPRSLSVDSVTTLAQTGASTAGSSVTAPTSGASTPAIVAPGNSLAPPMRPTSGASTPALLPSGTPLPAPVRPTSAAHKSRLRKSWGAKGKDYNFNAANDIMGIVMLEILGAKDLPKLKNMTRMGWDMDPFVVVSFGKKVFRTRVIRHSLNPQWDEKMLFHVRRYETSFKIQLTVLDWDKLSSNDHVGDASFDVATLLQDAPKKDEKTGLYPEEEDAMRSMTSFELPLQTAKEMPWESKHHPVISFKAKYQPYDALRQKFWRVYLKQYDTDDTGTISHLELTSMLDSLGSTLSHETVNSFWTRFNKRPHDEVLTIDEAIQCLETELCRPASEKKRIDPEDSVMDTSAPVTPAITGGMETQQQVNFDKLDFSGPPHNAAAMSNMSRDDAELPAAPPPQPTEPMQLPLREAAMGTSASLGSMSTSPSQSQLMPPGMRSPSFNRNQSSSTSTSDAEDSSGSNGSNGGSPEGSFERVINVKNCPLCHRPRLNSKAEVDIVTHLAVCASQDWARVDRIVVGNYVTASQAQRKWYTKVISKVSSGNYKLGANSANIIVQNRLTGQLEEEKMQVYVRLGIRLLYKGWKSRMEGARARRLLKSLSIKQGMKYDSPESARDIPTFIAFHRLNVDEIRDPLDSFKTFNEFFYRKLKPDARPVEAPDDPYRLVSGADCRLMVFATVQEATRLWIKGREFSVGRLLGDTYRAEADRYVGGGLCIFRLAPQDYHRFHVPVDGTIGPMTYIAGEYYTVNPQAIRTALDVYGENVRKIVPIDSPQFGRVMCVCIGAMMVGSIHTTVHEGQQVKRGDEFGYFAFGGSTIVVLFEKGVVEWDEDLLVNSRACLETLVRVGMGIGRSTRKPVTDGSN</sequence>
<evidence type="ECO:0000256" key="13">
    <source>
        <dbReference type="SAM" id="MobiDB-lite"/>
    </source>
</evidence>
<dbReference type="SUPFAM" id="SSF47473">
    <property type="entry name" value="EF-hand"/>
    <property type="match status" value="1"/>
</dbReference>
<dbReference type="GO" id="GO:0004609">
    <property type="term" value="F:phosphatidylserine decarboxylase activity"/>
    <property type="evidence" value="ECO:0007669"/>
    <property type="project" value="UniProtKB-UniRule"/>
</dbReference>
<dbReference type="InterPro" id="IPR033177">
    <property type="entry name" value="PSD-B"/>
</dbReference>
<comment type="domain">
    <text evidence="12">The C2 domains have an essential, but non-catalytic function. They may facilitate interactions with other proteins and are required for lipid transport function.</text>
</comment>
<keyword evidence="10 12" id="KW-1208">Phospholipid metabolism</keyword>
<dbReference type="STRING" id="139420.A0A371CTF0"/>
<comment type="pathway">
    <text evidence="12">Phospholipid metabolism; phosphatidylethanolamine biosynthesis; phosphatidylethanolamine from CDP-diacylglycerol: step 2/2.</text>
</comment>
<organism evidence="16 17">
    <name type="scientific">Lentinus brumalis</name>
    <dbReference type="NCBI Taxonomy" id="2498619"/>
    <lineage>
        <taxon>Eukaryota</taxon>
        <taxon>Fungi</taxon>
        <taxon>Dikarya</taxon>
        <taxon>Basidiomycota</taxon>
        <taxon>Agaricomycotina</taxon>
        <taxon>Agaricomycetes</taxon>
        <taxon>Polyporales</taxon>
        <taxon>Polyporaceae</taxon>
        <taxon>Lentinus</taxon>
    </lineage>
</organism>
<comment type="subunit">
    <text evidence="12">Heterodimer of a large membrane-associated beta subunit and a small pyruvoyl-containing alpha subunit.</text>
</comment>
<accession>A0A371CTF0</accession>
<dbReference type="Pfam" id="PF02666">
    <property type="entry name" value="PS_Dcarbxylase"/>
    <property type="match status" value="1"/>
</dbReference>
<dbReference type="CDD" id="cd04039">
    <property type="entry name" value="C2_PSD"/>
    <property type="match status" value="1"/>
</dbReference>
<evidence type="ECO:0000256" key="3">
    <source>
        <dbReference type="ARBA" id="ARBA00022793"/>
    </source>
</evidence>
<comment type="PTM">
    <text evidence="12">Is synthesized initially as an inactive proenzyme. Formation of the active enzyme involves a self-maturation process in which the active site pyruvoyl group is generated from an internal serine residue via an autocatalytic post-translational modification. Two non-identical subunits are generated from the proenzyme in this reaction, and the pyruvate is formed at the N-terminus of the alpha chain, which is derived from the carboxyl end of the proenzyme. The autoendoproteolytic cleavage occurs by a canonical serine protease mechanism, in which the side chain hydroxyl group of the serine supplies its oxygen atom to form the C-terminus of the beta chain, while the remainder of the serine residue undergoes an oxidative deamination to produce ammonia and the pyruvoyl prosthetic group on the alpha chain. During this reaction, the Ser that is part of the protease active site of the proenzyme becomes the pyruvoyl prosthetic group, which constitutes an essential element of the active site of the mature decarboxylase.</text>
</comment>
<evidence type="ECO:0000256" key="11">
    <source>
        <dbReference type="ARBA" id="ARBA00023317"/>
    </source>
</evidence>
<dbReference type="AlphaFoldDB" id="A0A371CTF0"/>
<dbReference type="EMBL" id="KZ857463">
    <property type="protein sequence ID" value="RDX43563.1"/>
    <property type="molecule type" value="Genomic_DNA"/>
</dbReference>
<feature type="active site" description="Charge relay system; for autoendoproteolytic cleavage activity" evidence="12">
    <location>
        <position position="1043"/>
    </location>
</feature>
<evidence type="ECO:0000256" key="9">
    <source>
        <dbReference type="ARBA" id="ARBA00023239"/>
    </source>
</evidence>
<evidence type="ECO:0000256" key="2">
    <source>
        <dbReference type="ARBA" id="ARBA00022516"/>
    </source>
</evidence>
<dbReference type="GO" id="GO:0005509">
    <property type="term" value="F:calcium ion binding"/>
    <property type="evidence" value="ECO:0007669"/>
    <property type="project" value="InterPro"/>
</dbReference>
<keyword evidence="4" id="KW-0106">Calcium</keyword>
<feature type="region of interest" description="Disordered" evidence="13">
    <location>
        <begin position="651"/>
        <end position="672"/>
    </location>
</feature>
<dbReference type="CDD" id="cd00030">
    <property type="entry name" value="C2"/>
    <property type="match status" value="1"/>
</dbReference>
<feature type="compositionally biased region" description="Low complexity" evidence="13">
    <location>
        <begin position="755"/>
        <end position="778"/>
    </location>
</feature>
<dbReference type="SMART" id="SM00239">
    <property type="entry name" value="C2"/>
    <property type="match status" value="2"/>
</dbReference>
<dbReference type="PANTHER" id="PTHR10067">
    <property type="entry name" value="PHOSPHATIDYLSERINE DECARBOXYLASE"/>
    <property type="match status" value="1"/>
</dbReference>
<dbReference type="EC" id="4.1.1.65" evidence="12"/>
<reference evidence="16 17" key="1">
    <citation type="journal article" date="2018" name="Biotechnol. Biofuels">
        <title>Integrative visual omics of the white-rot fungus Polyporus brumalis exposes the biotechnological potential of its oxidative enzymes for delignifying raw plant biomass.</title>
        <authorList>
            <person name="Miyauchi S."/>
            <person name="Rancon A."/>
            <person name="Drula E."/>
            <person name="Hage H."/>
            <person name="Chaduli D."/>
            <person name="Favel A."/>
            <person name="Grisel S."/>
            <person name="Henrissat B."/>
            <person name="Herpoel-Gimbert I."/>
            <person name="Ruiz-Duenas F.J."/>
            <person name="Chevret D."/>
            <person name="Hainaut M."/>
            <person name="Lin J."/>
            <person name="Wang M."/>
            <person name="Pangilinan J."/>
            <person name="Lipzen A."/>
            <person name="Lesage-Meessen L."/>
            <person name="Navarro D."/>
            <person name="Riley R."/>
            <person name="Grigoriev I.V."/>
            <person name="Zhou S."/>
            <person name="Raouche S."/>
            <person name="Rosso M.N."/>
        </authorList>
    </citation>
    <scope>NUCLEOTIDE SEQUENCE [LARGE SCALE GENOMIC DNA]</scope>
    <source>
        <strain evidence="16 17">BRFM 1820</strain>
    </source>
</reference>
<evidence type="ECO:0000313" key="16">
    <source>
        <dbReference type="EMBL" id="RDX43563.1"/>
    </source>
</evidence>
<feature type="compositionally biased region" description="Acidic residues" evidence="13">
    <location>
        <begin position="225"/>
        <end position="246"/>
    </location>
</feature>